<dbReference type="EMBL" id="OR086120">
    <property type="protein sequence ID" value="WMD30188.1"/>
    <property type="molecule type" value="mRNA"/>
</dbReference>
<protein>
    <submittedName>
        <fullName evidence="2">Conotoxin M superfamily protein</fullName>
    </submittedName>
</protein>
<keyword evidence="1" id="KW-0732">Signal</keyword>
<dbReference type="AlphaFoldDB" id="A0AA50QYA8"/>
<proteinExistence type="evidence at transcript level"/>
<reference evidence="2" key="1">
    <citation type="submission" date="2023-06" db="EMBL/GenBank/DDBJ databases">
        <authorList>
            <person name="Vijayasarathy M."/>
            <person name="Balaram P."/>
        </authorList>
    </citation>
    <scope>NUCLEOTIDE SEQUENCE</scope>
</reference>
<sequence length="62" mass="6774">MSKLGGVLLIFLVLFPIASLQPNGDQLAVRNADERGQGLTGQYRLRHVLKRGLKRSADSPSN</sequence>
<organism evidence="2">
    <name type="scientific">Conus monile</name>
    <name type="common">Necklace cone</name>
    <dbReference type="NCBI Taxonomy" id="351660"/>
    <lineage>
        <taxon>Eukaryota</taxon>
        <taxon>Metazoa</taxon>
        <taxon>Spiralia</taxon>
        <taxon>Lophotrochozoa</taxon>
        <taxon>Mollusca</taxon>
        <taxon>Gastropoda</taxon>
        <taxon>Caenogastropoda</taxon>
        <taxon>Neogastropoda</taxon>
        <taxon>Conoidea</taxon>
        <taxon>Conidae</taxon>
        <taxon>Conus</taxon>
        <taxon>Strategoconus</taxon>
    </lineage>
</organism>
<accession>A0AA50QYA8</accession>
<name>A0AA50QYA8_CONMO</name>
<feature type="chain" id="PRO_5041290688" evidence="1">
    <location>
        <begin position="21"/>
        <end position="62"/>
    </location>
</feature>
<evidence type="ECO:0000256" key="1">
    <source>
        <dbReference type="SAM" id="SignalP"/>
    </source>
</evidence>
<evidence type="ECO:0000313" key="2">
    <source>
        <dbReference type="EMBL" id="WMD30188.1"/>
    </source>
</evidence>
<feature type="signal peptide" evidence="1">
    <location>
        <begin position="1"/>
        <end position="20"/>
    </location>
</feature>